<feature type="region of interest" description="Disordered" evidence="1">
    <location>
        <begin position="114"/>
        <end position="157"/>
    </location>
</feature>
<dbReference type="AlphaFoldDB" id="A0A8H6JBH0"/>
<feature type="region of interest" description="Disordered" evidence="1">
    <location>
        <begin position="1"/>
        <end position="20"/>
    </location>
</feature>
<protein>
    <submittedName>
        <fullName evidence="2">Uncharacterized protein</fullName>
    </submittedName>
</protein>
<accession>A0A8H6JBH0</accession>
<name>A0A8H6JBH0_9PEZI</name>
<feature type="compositionally biased region" description="Basic and acidic residues" evidence="1">
    <location>
        <begin position="7"/>
        <end position="20"/>
    </location>
</feature>
<gene>
    <name evidence="2" type="ORF">CMUS01_13564</name>
</gene>
<feature type="compositionally biased region" description="Pro residues" evidence="1">
    <location>
        <begin position="127"/>
        <end position="141"/>
    </location>
</feature>
<evidence type="ECO:0000313" key="3">
    <source>
        <dbReference type="Proteomes" id="UP000639643"/>
    </source>
</evidence>
<proteinExistence type="predicted"/>
<evidence type="ECO:0000256" key="1">
    <source>
        <dbReference type="SAM" id="MobiDB-lite"/>
    </source>
</evidence>
<dbReference type="Proteomes" id="UP000639643">
    <property type="component" value="Unassembled WGS sequence"/>
</dbReference>
<feature type="compositionally biased region" description="Basic and acidic residues" evidence="1">
    <location>
        <begin position="142"/>
        <end position="154"/>
    </location>
</feature>
<sequence length="241" mass="26057">MAAMGQRQRDDWQRDRLNGDCPSRRLGGELAWTAKRRATIRETAHGEKDPCAYGLRDPSSHSSGIVCLVCLDIVWLGEKRLRYGCGYRAEETTWSAIKGIRSLVLLSAGPECGAGRRSERVRTMPTNSPPELVPAAAPPSRPTRDHLSFPERNGHAPCPSSTAFKVVSSIPSAKTRPAFTAMDRQGKRGTPGRWGQELPGLLLLQAAPASATQVLNPCLVASSSLPPLLPMASVLITSPNR</sequence>
<organism evidence="2 3">
    <name type="scientific">Colletotrichum musicola</name>
    <dbReference type="NCBI Taxonomy" id="2175873"/>
    <lineage>
        <taxon>Eukaryota</taxon>
        <taxon>Fungi</taxon>
        <taxon>Dikarya</taxon>
        <taxon>Ascomycota</taxon>
        <taxon>Pezizomycotina</taxon>
        <taxon>Sordariomycetes</taxon>
        <taxon>Hypocreomycetidae</taxon>
        <taxon>Glomerellales</taxon>
        <taxon>Glomerellaceae</taxon>
        <taxon>Colletotrichum</taxon>
        <taxon>Colletotrichum orchidearum species complex</taxon>
    </lineage>
</organism>
<evidence type="ECO:0000313" key="2">
    <source>
        <dbReference type="EMBL" id="KAF6809995.1"/>
    </source>
</evidence>
<reference evidence="2" key="1">
    <citation type="journal article" date="2020" name="Phytopathology">
        <title>Genome Sequence Resources of Colletotrichum truncatum, C. plurivorum, C. musicola, and C. sojae: Four Species Pathogenic to Soybean (Glycine max).</title>
        <authorList>
            <person name="Rogerio F."/>
            <person name="Boufleur T.R."/>
            <person name="Ciampi-Guillardi M."/>
            <person name="Sukno S.A."/>
            <person name="Thon M.R."/>
            <person name="Massola Junior N.S."/>
            <person name="Baroncelli R."/>
        </authorList>
    </citation>
    <scope>NUCLEOTIDE SEQUENCE</scope>
    <source>
        <strain evidence="2">LFN0074</strain>
    </source>
</reference>
<dbReference type="EMBL" id="WIGM01000870">
    <property type="protein sequence ID" value="KAF6809995.1"/>
    <property type="molecule type" value="Genomic_DNA"/>
</dbReference>
<comment type="caution">
    <text evidence="2">The sequence shown here is derived from an EMBL/GenBank/DDBJ whole genome shotgun (WGS) entry which is preliminary data.</text>
</comment>
<keyword evidence="3" id="KW-1185">Reference proteome</keyword>